<organism evidence="5 6">
    <name type="scientific">Olleya namhaensis</name>
    <dbReference type="NCBI Taxonomy" id="1144750"/>
    <lineage>
        <taxon>Bacteria</taxon>
        <taxon>Pseudomonadati</taxon>
        <taxon>Bacteroidota</taxon>
        <taxon>Flavobacteriia</taxon>
        <taxon>Flavobacteriales</taxon>
        <taxon>Flavobacteriaceae</taxon>
    </lineage>
</organism>
<dbReference type="AlphaFoldDB" id="A0A1I3JQB1"/>
<accession>A0A1I3JQB1</accession>
<dbReference type="EMBL" id="FORM01000001">
    <property type="protein sequence ID" value="SFI62437.1"/>
    <property type="molecule type" value="Genomic_DNA"/>
</dbReference>
<dbReference type="GO" id="GO:0030170">
    <property type="term" value="F:pyridoxal phosphate binding"/>
    <property type="evidence" value="ECO:0007669"/>
    <property type="project" value="TreeGrafter"/>
</dbReference>
<dbReference type="GO" id="GO:0000271">
    <property type="term" value="P:polysaccharide biosynthetic process"/>
    <property type="evidence" value="ECO:0007669"/>
    <property type="project" value="TreeGrafter"/>
</dbReference>
<dbReference type="CDD" id="cd00616">
    <property type="entry name" value="AHBA_syn"/>
    <property type="match status" value="1"/>
</dbReference>
<evidence type="ECO:0000256" key="4">
    <source>
        <dbReference type="RuleBase" id="RU004508"/>
    </source>
</evidence>
<evidence type="ECO:0000256" key="3">
    <source>
        <dbReference type="PIRSR" id="PIRSR000390-2"/>
    </source>
</evidence>
<feature type="active site" description="Proton acceptor" evidence="2">
    <location>
        <position position="191"/>
    </location>
</feature>
<dbReference type="InterPro" id="IPR015422">
    <property type="entry name" value="PyrdxlP-dep_Trfase_small"/>
</dbReference>
<keyword evidence="3 4" id="KW-0663">Pyridoxal phosphate</keyword>
<dbReference type="STRING" id="1144750.SAMN05443431_101506"/>
<dbReference type="InterPro" id="IPR000653">
    <property type="entry name" value="DegT/StrS_aminotransferase"/>
</dbReference>
<evidence type="ECO:0000313" key="6">
    <source>
        <dbReference type="Proteomes" id="UP000199559"/>
    </source>
</evidence>
<dbReference type="RefSeq" id="WP_090837193.1">
    <property type="nucleotide sequence ID" value="NZ_FORM01000001.1"/>
</dbReference>
<dbReference type="Gene3D" id="3.40.640.10">
    <property type="entry name" value="Type I PLP-dependent aspartate aminotransferase-like (Major domain)"/>
    <property type="match status" value="1"/>
</dbReference>
<evidence type="ECO:0000313" key="5">
    <source>
        <dbReference type="EMBL" id="SFI62437.1"/>
    </source>
</evidence>
<dbReference type="Gene3D" id="3.90.1150.10">
    <property type="entry name" value="Aspartate Aminotransferase, domain 1"/>
    <property type="match status" value="1"/>
</dbReference>
<proteinExistence type="inferred from homology"/>
<dbReference type="InterPro" id="IPR015421">
    <property type="entry name" value="PyrdxlP-dep_Trfase_major"/>
</dbReference>
<dbReference type="InterPro" id="IPR015424">
    <property type="entry name" value="PyrdxlP-dep_Trfase"/>
</dbReference>
<sequence>MNSKIWLSSPHVEDKELDYVNQAFLDNWIAPVGPHIFDFEYAIEDYLEGSNFVTALNSGTASIHVALKLLGVKQNDIVLCQSFTFVATANPITYLGATPVFVDSESETWNMCPKYLEEAIKECIRVNKKPKAIIFVDLYGMPAKIDEILQIGSFYNIPVIEDAAEALGSEYKKQKCGTFGDFSIFSFNGNKIITTSGGGAIVSRNKKDKEKVLFYATQAKEVAVHYQHEEVGYNYRLSNVCAAIGKGQMEVLDKRITQRRFNHSFYQKLFKDNNDIYVFKSVNTDFNSNYWLTCILVSTEASYTNLDLIAYLTIHNIEARPLWKPLHLQPVFQNNLYFGSQVSAGLYNQGVCLPSGSNLSPENRLFIAEVFAKFFKQYSNV</sequence>
<dbReference type="Pfam" id="PF01041">
    <property type="entry name" value="DegT_DnrJ_EryC1"/>
    <property type="match status" value="1"/>
</dbReference>
<dbReference type="PANTHER" id="PTHR30244">
    <property type="entry name" value="TRANSAMINASE"/>
    <property type="match status" value="1"/>
</dbReference>
<dbReference type="GO" id="GO:0008483">
    <property type="term" value="F:transaminase activity"/>
    <property type="evidence" value="ECO:0007669"/>
    <property type="project" value="TreeGrafter"/>
</dbReference>
<dbReference type="SUPFAM" id="SSF53383">
    <property type="entry name" value="PLP-dependent transferases"/>
    <property type="match status" value="1"/>
</dbReference>
<gene>
    <name evidence="5" type="ORF">SAMN05443431_101506</name>
</gene>
<keyword evidence="6" id="KW-1185">Reference proteome</keyword>
<protein>
    <submittedName>
        <fullName evidence="5">dTDP-4-amino-4,6-dideoxygalactose transaminase</fullName>
    </submittedName>
</protein>
<feature type="modified residue" description="N6-(pyridoxal phosphate)lysine" evidence="3">
    <location>
        <position position="191"/>
    </location>
</feature>
<name>A0A1I3JQB1_9FLAO</name>
<reference evidence="6" key="1">
    <citation type="submission" date="2016-10" db="EMBL/GenBank/DDBJ databases">
        <authorList>
            <person name="Varghese N."/>
            <person name="Submissions S."/>
        </authorList>
    </citation>
    <scope>NUCLEOTIDE SEQUENCE [LARGE SCALE GENOMIC DNA]</scope>
    <source>
        <strain evidence="6">DSM 28881</strain>
    </source>
</reference>
<comment type="similarity">
    <text evidence="1 4">Belongs to the DegT/DnrJ/EryC1 family.</text>
</comment>
<evidence type="ECO:0000256" key="1">
    <source>
        <dbReference type="ARBA" id="ARBA00037999"/>
    </source>
</evidence>
<evidence type="ECO:0000256" key="2">
    <source>
        <dbReference type="PIRSR" id="PIRSR000390-1"/>
    </source>
</evidence>
<dbReference type="PIRSF" id="PIRSF000390">
    <property type="entry name" value="PLP_StrS"/>
    <property type="match status" value="1"/>
</dbReference>
<dbReference type="PANTHER" id="PTHR30244:SF34">
    <property type="entry name" value="DTDP-4-AMINO-4,6-DIDEOXYGALACTOSE TRANSAMINASE"/>
    <property type="match status" value="1"/>
</dbReference>
<dbReference type="Proteomes" id="UP000199559">
    <property type="component" value="Unassembled WGS sequence"/>
</dbReference>